<protein>
    <recommendedName>
        <fullName evidence="1">Acetyl xylan esterase domain-containing protein</fullName>
    </recommendedName>
</protein>
<evidence type="ECO:0000313" key="2">
    <source>
        <dbReference type="EMBL" id="BBE19951.1"/>
    </source>
</evidence>
<dbReference type="Pfam" id="PF05448">
    <property type="entry name" value="AXE1"/>
    <property type="match status" value="1"/>
</dbReference>
<keyword evidence="3" id="KW-1185">Reference proteome</keyword>
<dbReference type="PANTHER" id="PTHR22946">
    <property type="entry name" value="DIENELACTONE HYDROLASE DOMAIN-CONTAINING PROTEIN-RELATED"/>
    <property type="match status" value="1"/>
</dbReference>
<name>A0A5K7SED4_9BACT</name>
<evidence type="ECO:0000259" key="1">
    <source>
        <dbReference type="Pfam" id="PF05448"/>
    </source>
</evidence>
<evidence type="ECO:0000313" key="3">
    <source>
        <dbReference type="Proteomes" id="UP001193389"/>
    </source>
</evidence>
<dbReference type="KEGG" id="anf:AQPE_4140"/>
<proteinExistence type="predicted"/>
<dbReference type="InterPro" id="IPR050261">
    <property type="entry name" value="FrsA_esterase"/>
</dbReference>
<sequence>MRPIFVIFILLITTGLFAQTVEENYRKPLKEVLIQVENRFHVKLNFDEKLVANRSVNYAQWRFKDDIEPTLQAVLGPLDLVWSKSGDDTYKIEDFQYHRRSVEEGQKHLNRLLSLYPTLPDWWKRKAVLQQCILSTLGLSPLPAKVNSDPIYAHKRQLNGYTAENVAIESLPGVFVSGTLYRPIKGKGPFPAVMVAQGHGEIQHYGESSQLLSATLARMGAVVFSYDMFAKGEESLQFAFDDHRTILAPTMQTLNSIRILDFLSSLPYVDTKRIGMTGASGGGTQTFLMTALDPRIAVSAPVVMVLSWFFGGCPCESGMPIHSCGEWGTNNVEIAAMAAPRPMLVVSDGGDWTANVPEIEFPYLKKVYSLFGKPELVENVHLVKEGHDYGPSKRQAVYEFLARQFALNFDAVKMSSGLVDESKSTVEPKTEMLVFGENGERLPTNAIHGIEALKTLFKK</sequence>
<dbReference type="RefSeq" id="WP_318348156.1">
    <property type="nucleotide sequence ID" value="NZ_AP018694.1"/>
</dbReference>
<dbReference type="PANTHER" id="PTHR22946:SF8">
    <property type="entry name" value="ACETYL XYLAN ESTERASE DOMAIN-CONTAINING PROTEIN"/>
    <property type="match status" value="1"/>
</dbReference>
<gene>
    <name evidence="2" type="ORF">AQPE_4140</name>
</gene>
<dbReference type="AlphaFoldDB" id="A0A5K7SED4"/>
<reference evidence="2" key="1">
    <citation type="journal article" date="2020" name="Int. J. Syst. Evol. Microbiol.">
        <title>Aquipluma nitroreducens gen. nov. sp. nov., a novel facultatively anaerobic bacterium isolated from a freshwater lake.</title>
        <authorList>
            <person name="Watanabe M."/>
            <person name="Kojima H."/>
            <person name="Fukui M."/>
        </authorList>
    </citation>
    <scope>NUCLEOTIDE SEQUENCE</scope>
    <source>
        <strain evidence="2">MeG22</strain>
    </source>
</reference>
<organism evidence="2 3">
    <name type="scientific">Aquipluma nitroreducens</name>
    <dbReference type="NCBI Taxonomy" id="2010828"/>
    <lineage>
        <taxon>Bacteria</taxon>
        <taxon>Pseudomonadati</taxon>
        <taxon>Bacteroidota</taxon>
        <taxon>Bacteroidia</taxon>
        <taxon>Marinilabiliales</taxon>
        <taxon>Prolixibacteraceae</taxon>
        <taxon>Aquipluma</taxon>
    </lineage>
</organism>
<dbReference type="Gene3D" id="3.40.50.1820">
    <property type="entry name" value="alpha/beta hydrolase"/>
    <property type="match status" value="1"/>
</dbReference>
<dbReference type="SUPFAM" id="SSF53474">
    <property type="entry name" value="alpha/beta-Hydrolases"/>
    <property type="match status" value="1"/>
</dbReference>
<dbReference type="InterPro" id="IPR029058">
    <property type="entry name" value="AB_hydrolase_fold"/>
</dbReference>
<feature type="domain" description="Acetyl xylan esterase" evidence="1">
    <location>
        <begin position="254"/>
        <end position="309"/>
    </location>
</feature>
<accession>A0A5K7SED4</accession>
<dbReference type="Proteomes" id="UP001193389">
    <property type="component" value="Chromosome"/>
</dbReference>
<dbReference type="EMBL" id="AP018694">
    <property type="protein sequence ID" value="BBE19951.1"/>
    <property type="molecule type" value="Genomic_DNA"/>
</dbReference>
<dbReference type="InterPro" id="IPR008391">
    <property type="entry name" value="AXE1_dom"/>
</dbReference>